<accession>A0ABR9JUY4</accession>
<dbReference type="InterPro" id="IPR002347">
    <property type="entry name" value="SDR_fam"/>
</dbReference>
<evidence type="ECO:0000256" key="2">
    <source>
        <dbReference type="ARBA" id="ARBA00023002"/>
    </source>
</evidence>
<evidence type="ECO:0000313" key="3">
    <source>
        <dbReference type="EMBL" id="MBE1534224.1"/>
    </source>
</evidence>
<dbReference type="InterPro" id="IPR020904">
    <property type="entry name" value="Sc_DH/Rdtase_CS"/>
</dbReference>
<keyword evidence="2" id="KW-0560">Oxidoreductase</keyword>
<protein>
    <submittedName>
        <fullName evidence="3">NAD(P)-dependent dehydrogenase (Short-subunit alcohol dehydrogenase family)</fullName>
    </submittedName>
</protein>
<dbReference type="InterPro" id="IPR036291">
    <property type="entry name" value="NAD(P)-bd_dom_sf"/>
</dbReference>
<gene>
    <name evidence="3" type="ORF">H4W34_004057</name>
</gene>
<dbReference type="CDD" id="cd05233">
    <property type="entry name" value="SDR_c"/>
    <property type="match status" value="1"/>
</dbReference>
<name>A0ABR9JUY4_9ACTN</name>
<reference evidence="3 4" key="1">
    <citation type="submission" date="2020-10" db="EMBL/GenBank/DDBJ databases">
        <title>Sequencing the genomes of 1000 actinobacteria strains.</title>
        <authorList>
            <person name="Klenk H.-P."/>
        </authorList>
    </citation>
    <scope>NUCLEOTIDE SEQUENCE [LARGE SCALE GENOMIC DNA]</scope>
    <source>
        <strain evidence="3 4">DSM 46744</strain>
    </source>
</reference>
<dbReference type="SUPFAM" id="SSF51735">
    <property type="entry name" value="NAD(P)-binding Rossmann-fold domains"/>
    <property type="match status" value="1"/>
</dbReference>
<dbReference type="PRINTS" id="PR00081">
    <property type="entry name" value="GDHRDH"/>
</dbReference>
<dbReference type="EMBL" id="JADBDZ010000001">
    <property type="protein sequence ID" value="MBE1534224.1"/>
    <property type="molecule type" value="Genomic_DNA"/>
</dbReference>
<dbReference type="PANTHER" id="PTHR43669">
    <property type="entry name" value="5-KETO-D-GLUCONATE 5-REDUCTASE"/>
    <property type="match status" value="1"/>
</dbReference>
<dbReference type="RefSeq" id="WP_192760639.1">
    <property type="nucleotide sequence ID" value="NZ_JADBDZ010000001.1"/>
</dbReference>
<evidence type="ECO:0000256" key="1">
    <source>
        <dbReference type="ARBA" id="ARBA00006484"/>
    </source>
</evidence>
<comment type="similarity">
    <text evidence="1">Belongs to the short-chain dehydrogenases/reductases (SDR) family.</text>
</comment>
<organism evidence="3 4">
    <name type="scientific">Actinomadura algeriensis</name>
    <dbReference type="NCBI Taxonomy" id="1679523"/>
    <lineage>
        <taxon>Bacteria</taxon>
        <taxon>Bacillati</taxon>
        <taxon>Actinomycetota</taxon>
        <taxon>Actinomycetes</taxon>
        <taxon>Streptosporangiales</taxon>
        <taxon>Thermomonosporaceae</taxon>
        <taxon>Actinomadura</taxon>
    </lineage>
</organism>
<comment type="caution">
    <text evidence="3">The sequence shown here is derived from an EMBL/GenBank/DDBJ whole genome shotgun (WGS) entry which is preliminary data.</text>
</comment>
<dbReference type="PROSITE" id="PS00061">
    <property type="entry name" value="ADH_SHORT"/>
    <property type="match status" value="1"/>
</dbReference>
<dbReference type="Gene3D" id="3.40.50.720">
    <property type="entry name" value="NAD(P)-binding Rossmann-like Domain"/>
    <property type="match status" value="1"/>
</dbReference>
<evidence type="ECO:0000313" key="4">
    <source>
        <dbReference type="Proteomes" id="UP000627838"/>
    </source>
</evidence>
<dbReference type="Proteomes" id="UP000627838">
    <property type="component" value="Unassembled WGS sequence"/>
</dbReference>
<sequence>MTSIDQLPVPGYQDLLRLDGRNLVVVGAGQGMGRQTSHALAQCGARVVCADIDAARAREIAAEVGGVPWVGDVTRADEVARLVEEGAAEAGGPLGGFVDIVGLAEWVGALDLDEPTWDAQFDVNLRHAYLLGRHFGRHLIDTGTPGTMVFVASVHGLTASVRHGAYGAAKAGLISWVRTLGDELGPHGIRVNAVAPGSILTPRIMAAYPDESATERPAVPTPLGKNGRPSDIASAALFLTSALSDFITGQTIVVDGGVTIKDPYIAL</sequence>
<keyword evidence="4" id="KW-1185">Reference proteome</keyword>
<dbReference type="Pfam" id="PF13561">
    <property type="entry name" value="adh_short_C2"/>
    <property type="match status" value="1"/>
</dbReference>
<dbReference type="PANTHER" id="PTHR43669:SF8">
    <property type="entry name" value="SHORT-CHAIN TYPE DEHYDROGENASE_REDUCTASE-RELATED"/>
    <property type="match status" value="1"/>
</dbReference>
<proteinExistence type="inferred from homology"/>